<dbReference type="AlphaFoldDB" id="A0A078M9U3"/>
<proteinExistence type="predicted"/>
<dbReference type="EMBL" id="LN483075">
    <property type="protein sequence ID" value="CEA03014.1"/>
    <property type="molecule type" value="Genomic_DNA"/>
</dbReference>
<feature type="transmembrane region" description="Helical" evidence="1">
    <location>
        <begin position="59"/>
        <end position="81"/>
    </location>
</feature>
<feature type="transmembrane region" description="Helical" evidence="1">
    <location>
        <begin position="373"/>
        <end position="392"/>
    </location>
</feature>
<evidence type="ECO:0000313" key="2">
    <source>
        <dbReference type="EMBL" id="CEA03014.1"/>
    </source>
</evidence>
<evidence type="ECO:0000256" key="1">
    <source>
        <dbReference type="SAM" id="Phobius"/>
    </source>
</evidence>
<accession>A0A078M9U3</accession>
<dbReference type="InterPro" id="IPR010288">
    <property type="entry name" value="EcsB_ABC"/>
</dbReference>
<feature type="transmembrane region" description="Helical" evidence="1">
    <location>
        <begin position="102"/>
        <end position="125"/>
    </location>
</feature>
<dbReference type="Pfam" id="PF05975">
    <property type="entry name" value="EcsB"/>
    <property type="match status" value="1"/>
</dbReference>
<dbReference type="HOGENOM" id="CLU_054332_0_0_9"/>
<protein>
    <submittedName>
        <fullName evidence="2">Bacterial ABC transporter protein EcsB</fullName>
    </submittedName>
</protein>
<dbReference type="PIRSF" id="PIRSF037259">
    <property type="entry name" value="EcsB_ABC"/>
    <property type="match status" value="1"/>
</dbReference>
<feature type="transmembrane region" description="Helical" evidence="1">
    <location>
        <begin position="25"/>
        <end position="47"/>
    </location>
</feature>
<dbReference type="GO" id="GO:0016020">
    <property type="term" value="C:membrane"/>
    <property type="evidence" value="ECO:0007669"/>
    <property type="project" value="InterPro"/>
</dbReference>
<gene>
    <name evidence="2" type="ORF">BN1050_01405</name>
</gene>
<keyword evidence="1" id="KW-0812">Transmembrane</keyword>
<organism evidence="2">
    <name type="scientific">Metalysinibacillus saudimassiliensis</name>
    <dbReference type="NCBI Taxonomy" id="1461583"/>
    <lineage>
        <taxon>Bacteria</taxon>
        <taxon>Bacillati</taxon>
        <taxon>Bacillota</taxon>
        <taxon>Bacilli</taxon>
        <taxon>Bacillales</taxon>
        <taxon>Caryophanaceae</taxon>
        <taxon>Metalysinibacillus</taxon>
    </lineage>
</organism>
<feature type="transmembrane region" description="Helical" evidence="1">
    <location>
        <begin position="284"/>
        <end position="301"/>
    </location>
</feature>
<sequence length="394" mass="45646">MRNLQDVWQTRLTHYTAELQKYMRYIFTGHIAIVLVFLLGAGGYQYSAWLNVVQSDFPAALLVGVVLGVLIMFSQPATLLREPDAVYLLPLENKMNEYFTQTLRFSFTTSIIVIVVAYVAFIPLLKVVTPLSTALLWLGLAIALALKYMSIHSEFAFRYYMRGHFVWVDRLLRFGLVVLTLATYLNGWYYGLAIGIITHFIYMRVLKAKVQNQPFPYEHFITIEQNRMLRFYRFANYFTDVPHLRGAIRRRKWLDMIYVLAPYGKKNTQRYLTWRTFVRTNDHFYLWVRLTFIAALLAAFVDITIVRFIIAGALSFATALQLQQALTNQSVFRMDMLYPVPATQKKEAATSIVRLLIIVQAIIVTLSHVTQPYFYVTGVIMIAVGLFTQQVMKK</sequence>
<reference evidence="2" key="1">
    <citation type="submission" date="2014-07" db="EMBL/GenBank/DDBJ databases">
        <authorList>
            <person name="Urmite Genomes Urmite Genomes"/>
        </authorList>
    </citation>
    <scope>NUCLEOTIDE SEQUENCE</scope>
    <source>
        <strain evidence="2">13S34_air</strain>
    </source>
</reference>
<name>A0A078M9U3_9BACL</name>
<feature type="transmembrane region" description="Helical" evidence="1">
    <location>
        <begin position="131"/>
        <end position="151"/>
    </location>
</feature>
<keyword evidence="1" id="KW-0472">Membrane</keyword>
<dbReference type="PATRIC" id="fig|1461583.4.peg.1362"/>
<keyword evidence="1" id="KW-1133">Transmembrane helix</keyword>